<accession>A0A928VYF2</accession>
<dbReference type="GO" id="GO:0006011">
    <property type="term" value="P:UDP-alpha-D-glucose metabolic process"/>
    <property type="evidence" value="ECO:0007669"/>
    <property type="project" value="InterPro"/>
</dbReference>
<dbReference type="InterPro" id="IPR005771">
    <property type="entry name" value="GalU_uridylyltTrfase_bac/arc"/>
</dbReference>
<reference evidence="7" key="1">
    <citation type="submission" date="2020-10" db="EMBL/GenBank/DDBJ databases">
        <authorList>
            <person name="Castelo-Branco R."/>
            <person name="Eusebio N."/>
            <person name="Adriana R."/>
            <person name="Vieira A."/>
            <person name="Brugerolle De Fraissinette N."/>
            <person name="Rezende De Castro R."/>
            <person name="Schneider M.P."/>
            <person name="Vasconcelos V."/>
            <person name="Leao P.N."/>
        </authorList>
    </citation>
    <scope>NUCLEOTIDE SEQUENCE</scope>
    <source>
        <strain evidence="7">LEGE 11467</strain>
    </source>
</reference>
<evidence type="ECO:0000256" key="3">
    <source>
        <dbReference type="ARBA" id="ARBA00022679"/>
    </source>
</evidence>
<evidence type="ECO:0000259" key="6">
    <source>
        <dbReference type="Pfam" id="PF00483"/>
    </source>
</evidence>
<feature type="domain" description="Nucleotidyl transferase" evidence="6">
    <location>
        <begin position="4"/>
        <end position="182"/>
    </location>
</feature>
<organism evidence="7 8">
    <name type="scientific">Zarconia navalis LEGE 11467</name>
    <dbReference type="NCBI Taxonomy" id="1828826"/>
    <lineage>
        <taxon>Bacteria</taxon>
        <taxon>Bacillati</taxon>
        <taxon>Cyanobacteriota</taxon>
        <taxon>Cyanophyceae</taxon>
        <taxon>Oscillatoriophycideae</taxon>
        <taxon>Oscillatoriales</taxon>
        <taxon>Oscillatoriales incertae sedis</taxon>
        <taxon>Zarconia</taxon>
        <taxon>Zarconia navalis</taxon>
    </lineage>
</organism>
<dbReference type="InterPro" id="IPR005835">
    <property type="entry name" value="NTP_transferase_dom"/>
</dbReference>
<dbReference type="Pfam" id="PF00483">
    <property type="entry name" value="NTP_transferase"/>
    <property type="match status" value="1"/>
</dbReference>
<comment type="caution">
    <text evidence="7">The sequence shown here is derived from an EMBL/GenBank/DDBJ whole genome shotgun (WGS) entry which is preliminary data.</text>
</comment>
<evidence type="ECO:0000256" key="2">
    <source>
        <dbReference type="ARBA" id="ARBA00012415"/>
    </source>
</evidence>
<evidence type="ECO:0000256" key="5">
    <source>
        <dbReference type="ARBA" id="ARBA00048128"/>
    </source>
</evidence>
<keyword evidence="8" id="KW-1185">Reference proteome</keyword>
<name>A0A928VYF2_9CYAN</name>
<dbReference type="InterPro" id="IPR029044">
    <property type="entry name" value="Nucleotide-diphossugar_trans"/>
</dbReference>
<protein>
    <recommendedName>
        <fullName evidence="2">UTP--glucose-1-phosphate uridylyltransferase</fullName>
        <ecNumber evidence="2">2.7.7.9</ecNumber>
    </recommendedName>
</protein>
<sequence length="189" mass="21606">MLLEQTTQDGYGHAVYCARDWVGGEPFMLLLGDHIYRSETEISCARQMREVYDRSGRSTIGLRVMPGNTIHLSGCATGTWQDADAKALSLTRITEKPTIEYARQHLHVEGLREDEFLTMFGIYILDAKIFEYLEHHIAENFREGGEFQLTSCLEKLCREEGMTGYVVQGECFDFGIPETYQQTARDFGR</sequence>
<evidence type="ECO:0000313" key="8">
    <source>
        <dbReference type="Proteomes" id="UP000621799"/>
    </source>
</evidence>
<dbReference type="PANTHER" id="PTHR43197">
    <property type="entry name" value="UTP--GLUCOSE-1-PHOSPHATE URIDYLYLTRANSFERASE"/>
    <property type="match status" value="1"/>
</dbReference>
<dbReference type="Proteomes" id="UP000621799">
    <property type="component" value="Unassembled WGS sequence"/>
</dbReference>
<dbReference type="AlphaFoldDB" id="A0A928VYF2"/>
<dbReference type="Gene3D" id="3.90.550.10">
    <property type="entry name" value="Spore Coat Polysaccharide Biosynthesis Protein SpsA, Chain A"/>
    <property type="match status" value="1"/>
</dbReference>
<dbReference type="SUPFAM" id="SSF53448">
    <property type="entry name" value="Nucleotide-diphospho-sugar transferases"/>
    <property type="match status" value="1"/>
</dbReference>
<keyword evidence="3" id="KW-0808">Transferase</keyword>
<dbReference type="EMBL" id="JADEXN010000045">
    <property type="protein sequence ID" value="MBE9039975.1"/>
    <property type="molecule type" value="Genomic_DNA"/>
</dbReference>
<dbReference type="EC" id="2.7.7.9" evidence="2"/>
<comment type="catalytic activity">
    <reaction evidence="5">
        <text>alpha-D-glucose 1-phosphate + UTP + H(+) = UDP-alpha-D-glucose + diphosphate</text>
        <dbReference type="Rhea" id="RHEA:19889"/>
        <dbReference type="ChEBI" id="CHEBI:15378"/>
        <dbReference type="ChEBI" id="CHEBI:33019"/>
        <dbReference type="ChEBI" id="CHEBI:46398"/>
        <dbReference type="ChEBI" id="CHEBI:58601"/>
        <dbReference type="ChEBI" id="CHEBI:58885"/>
        <dbReference type="EC" id="2.7.7.9"/>
    </reaction>
</comment>
<proteinExistence type="inferred from homology"/>
<evidence type="ECO:0000313" key="7">
    <source>
        <dbReference type="EMBL" id="MBE9039975.1"/>
    </source>
</evidence>
<dbReference type="GO" id="GO:0003983">
    <property type="term" value="F:UTP:glucose-1-phosphate uridylyltransferase activity"/>
    <property type="evidence" value="ECO:0007669"/>
    <property type="project" value="UniProtKB-EC"/>
</dbReference>
<dbReference type="PANTHER" id="PTHR43197:SF1">
    <property type="entry name" value="UTP--GLUCOSE-1-PHOSPHATE URIDYLYLTRANSFERASE"/>
    <property type="match status" value="1"/>
</dbReference>
<evidence type="ECO:0000256" key="4">
    <source>
        <dbReference type="ARBA" id="ARBA00022695"/>
    </source>
</evidence>
<evidence type="ECO:0000256" key="1">
    <source>
        <dbReference type="ARBA" id="ARBA00006890"/>
    </source>
</evidence>
<comment type="similarity">
    <text evidence="1">Belongs to the UDPGP type 2 family.</text>
</comment>
<keyword evidence="4" id="KW-0548">Nucleotidyltransferase</keyword>
<gene>
    <name evidence="7" type="ORF">IQ235_04105</name>
</gene>